<sequence length="308" mass="35172">MVDIQNPYSTFGRYSADLCLFLLVARHRQLSRAASEAGISQPRVSQRIRFLEDSLGRELFLRERRGVELTPAGYELLNTLLDPMTRAVEAFERFQDKPRKREVVVASDIAFASFLLLPDFGSMSNAFKDLNLSVLSLQMPDSRNAPEADLVIRMEPDHETEQHEVCLFRERVSAVCSPTYKAAHTAMERPEDLLGQSLIELAAKPDMPWYTWSEWFRDQGCVHHRPRNVIAFNSYDHVIRAVRADLGIALGWEGLIDIDAPNSGLELAIPGHLESNRGYYLKVQRSRANEDTVAVYRWIADRYMLSQT</sequence>
<dbReference type="PANTHER" id="PTHR30537:SF5">
    <property type="entry name" value="HTH-TYPE TRANSCRIPTIONAL ACTIVATOR TTDR-RELATED"/>
    <property type="match status" value="1"/>
</dbReference>
<feature type="domain" description="HTH lysR-type" evidence="5">
    <location>
        <begin position="21"/>
        <end position="70"/>
    </location>
</feature>
<reference evidence="6" key="2">
    <citation type="submission" date="2020-09" db="EMBL/GenBank/DDBJ databases">
        <authorList>
            <person name="Sun Q."/>
            <person name="Kim S."/>
        </authorList>
    </citation>
    <scope>NUCLEOTIDE SEQUENCE</scope>
    <source>
        <strain evidence="6">KCTC 42650</strain>
    </source>
</reference>
<name>A0A8J3M5Y3_9RHOB</name>
<evidence type="ECO:0000256" key="3">
    <source>
        <dbReference type="ARBA" id="ARBA00023125"/>
    </source>
</evidence>
<organism evidence="6 7">
    <name type="scientific">Seohaeicola zhoushanensis</name>
    <dbReference type="NCBI Taxonomy" id="1569283"/>
    <lineage>
        <taxon>Bacteria</taxon>
        <taxon>Pseudomonadati</taxon>
        <taxon>Pseudomonadota</taxon>
        <taxon>Alphaproteobacteria</taxon>
        <taxon>Rhodobacterales</taxon>
        <taxon>Roseobacteraceae</taxon>
        <taxon>Seohaeicola</taxon>
    </lineage>
</organism>
<gene>
    <name evidence="6" type="ORF">GCM10017056_08330</name>
</gene>
<dbReference type="Gene3D" id="3.40.190.10">
    <property type="entry name" value="Periplasmic binding protein-like II"/>
    <property type="match status" value="2"/>
</dbReference>
<dbReference type="InterPro" id="IPR058163">
    <property type="entry name" value="LysR-type_TF_proteobact-type"/>
</dbReference>
<dbReference type="PROSITE" id="PS50931">
    <property type="entry name" value="HTH_LYSR"/>
    <property type="match status" value="1"/>
</dbReference>
<protein>
    <submittedName>
        <fullName evidence="6">LysR family transcriptional regulator</fullName>
    </submittedName>
</protein>
<dbReference type="InterPro" id="IPR005119">
    <property type="entry name" value="LysR_subst-bd"/>
</dbReference>
<keyword evidence="4" id="KW-0804">Transcription</keyword>
<evidence type="ECO:0000256" key="1">
    <source>
        <dbReference type="ARBA" id="ARBA00009437"/>
    </source>
</evidence>
<dbReference type="Proteomes" id="UP000626220">
    <property type="component" value="Unassembled WGS sequence"/>
</dbReference>
<evidence type="ECO:0000256" key="2">
    <source>
        <dbReference type="ARBA" id="ARBA00023015"/>
    </source>
</evidence>
<accession>A0A8J3M5Y3</accession>
<dbReference type="SUPFAM" id="SSF46785">
    <property type="entry name" value="Winged helix' DNA-binding domain"/>
    <property type="match status" value="1"/>
</dbReference>
<comment type="caution">
    <text evidence="6">The sequence shown here is derived from an EMBL/GenBank/DDBJ whole genome shotgun (WGS) entry which is preliminary data.</text>
</comment>
<dbReference type="Pfam" id="PF03466">
    <property type="entry name" value="LysR_substrate"/>
    <property type="match status" value="1"/>
</dbReference>
<keyword evidence="3" id="KW-0238">DNA-binding</keyword>
<evidence type="ECO:0000313" key="6">
    <source>
        <dbReference type="EMBL" id="GHF39192.1"/>
    </source>
</evidence>
<keyword evidence="2" id="KW-0805">Transcription regulation</keyword>
<keyword evidence="7" id="KW-1185">Reference proteome</keyword>
<dbReference type="GO" id="GO:0003677">
    <property type="term" value="F:DNA binding"/>
    <property type="evidence" value="ECO:0007669"/>
    <property type="project" value="UniProtKB-KW"/>
</dbReference>
<dbReference type="InterPro" id="IPR036388">
    <property type="entry name" value="WH-like_DNA-bd_sf"/>
</dbReference>
<comment type="similarity">
    <text evidence="1">Belongs to the LysR transcriptional regulatory family.</text>
</comment>
<dbReference type="AlphaFoldDB" id="A0A8J3M5Y3"/>
<dbReference type="PRINTS" id="PR00039">
    <property type="entry name" value="HTHLYSR"/>
</dbReference>
<proteinExistence type="inferred from homology"/>
<evidence type="ECO:0000259" key="5">
    <source>
        <dbReference type="PROSITE" id="PS50931"/>
    </source>
</evidence>
<dbReference type="InterPro" id="IPR036390">
    <property type="entry name" value="WH_DNA-bd_sf"/>
</dbReference>
<dbReference type="Gene3D" id="1.10.10.10">
    <property type="entry name" value="Winged helix-like DNA-binding domain superfamily/Winged helix DNA-binding domain"/>
    <property type="match status" value="1"/>
</dbReference>
<dbReference type="InterPro" id="IPR000847">
    <property type="entry name" value="LysR_HTH_N"/>
</dbReference>
<dbReference type="EMBL" id="BNCJ01000002">
    <property type="protein sequence ID" value="GHF39192.1"/>
    <property type="molecule type" value="Genomic_DNA"/>
</dbReference>
<evidence type="ECO:0000256" key="4">
    <source>
        <dbReference type="ARBA" id="ARBA00023163"/>
    </source>
</evidence>
<reference evidence="6" key="1">
    <citation type="journal article" date="2014" name="Int. J. Syst. Evol. Microbiol.">
        <title>Complete genome sequence of Corynebacterium casei LMG S-19264T (=DSM 44701T), isolated from a smear-ripened cheese.</title>
        <authorList>
            <consortium name="US DOE Joint Genome Institute (JGI-PGF)"/>
            <person name="Walter F."/>
            <person name="Albersmeier A."/>
            <person name="Kalinowski J."/>
            <person name="Ruckert C."/>
        </authorList>
    </citation>
    <scope>NUCLEOTIDE SEQUENCE</scope>
    <source>
        <strain evidence="6">KCTC 42650</strain>
    </source>
</reference>
<dbReference type="GO" id="GO:0003700">
    <property type="term" value="F:DNA-binding transcription factor activity"/>
    <property type="evidence" value="ECO:0007669"/>
    <property type="project" value="InterPro"/>
</dbReference>
<dbReference type="PANTHER" id="PTHR30537">
    <property type="entry name" value="HTH-TYPE TRANSCRIPTIONAL REGULATOR"/>
    <property type="match status" value="1"/>
</dbReference>
<dbReference type="RefSeq" id="WP_189678793.1">
    <property type="nucleotide sequence ID" value="NZ_BNCJ01000002.1"/>
</dbReference>
<evidence type="ECO:0000313" key="7">
    <source>
        <dbReference type="Proteomes" id="UP000626220"/>
    </source>
</evidence>
<dbReference type="SUPFAM" id="SSF53850">
    <property type="entry name" value="Periplasmic binding protein-like II"/>
    <property type="match status" value="1"/>
</dbReference>
<dbReference type="Pfam" id="PF00126">
    <property type="entry name" value="HTH_1"/>
    <property type="match status" value="1"/>
</dbReference>